<evidence type="ECO:0000313" key="1">
    <source>
        <dbReference type="EMBL" id="CAD7414289.1"/>
    </source>
</evidence>
<dbReference type="EMBL" id="OC324532">
    <property type="protein sequence ID" value="CAD7414289.1"/>
    <property type="molecule type" value="Genomic_DNA"/>
</dbReference>
<reference evidence="1" key="1">
    <citation type="submission" date="2020-11" db="EMBL/GenBank/DDBJ databases">
        <authorList>
            <person name="Tran Van P."/>
        </authorList>
    </citation>
    <scope>NUCLEOTIDE SEQUENCE</scope>
</reference>
<protein>
    <submittedName>
        <fullName evidence="1">Uncharacterized protein</fullName>
    </submittedName>
</protein>
<proteinExistence type="predicted"/>
<accession>A0A7R9HA16</accession>
<dbReference type="AlphaFoldDB" id="A0A7R9HA16"/>
<organism evidence="1">
    <name type="scientific">Timema cristinae</name>
    <name type="common">Walking stick</name>
    <dbReference type="NCBI Taxonomy" id="61476"/>
    <lineage>
        <taxon>Eukaryota</taxon>
        <taxon>Metazoa</taxon>
        <taxon>Ecdysozoa</taxon>
        <taxon>Arthropoda</taxon>
        <taxon>Hexapoda</taxon>
        <taxon>Insecta</taxon>
        <taxon>Pterygota</taxon>
        <taxon>Neoptera</taxon>
        <taxon>Polyneoptera</taxon>
        <taxon>Phasmatodea</taxon>
        <taxon>Timematodea</taxon>
        <taxon>Timematoidea</taxon>
        <taxon>Timematidae</taxon>
        <taxon>Timema</taxon>
    </lineage>
</organism>
<sequence length="46" mass="5658">MVIQKDVLPMLFAYYYFYRKGIESIEKIPDRTVFEQYLYKVLFALN</sequence>
<name>A0A7R9HA16_TIMCR</name>
<gene>
    <name evidence="1" type="ORF">TCEB3V08_LOCUS12048</name>
</gene>